<gene>
    <name evidence="1" type="ORF">HED52_00235</name>
</gene>
<protein>
    <submittedName>
        <fullName evidence="1">Uncharacterized protein</fullName>
    </submittedName>
</protein>
<accession>A0ABX1DV87</accession>
<evidence type="ECO:0000313" key="2">
    <source>
        <dbReference type="Proteomes" id="UP000568486"/>
    </source>
</evidence>
<dbReference type="EMBL" id="JAAVLR010000001">
    <property type="protein sequence ID" value="NKC27503.1"/>
    <property type="molecule type" value="Genomic_DNA"/>
</dbReference>
<dbReference type="Proteomes" id="UP000568486">
    <property type="component" value="Unassembled WGS sequence"/>
</dbReference>
<proteinExistence type="predicted"/>
<name>A0ABX1DV87_9HYPH</name>
<evidence type="ECO:0000313" key="1">
    <source>
        <dbReference type="EMBL" id="NKC27503.1"/>
    </source>
</evidence>
<organism evidence="1 2">
    <name type="scientific">Brucella ciceri</name>
    <dbReference type="NCBI Taxonomy" id="391287"/>
    <lineage>
        <taxon>Bacteria</taxon>
        <taxon>Pseudomonadati</taxon>
        <taxon>Pseudomonadota</taxon>
        <taxon>Alphaproteobacteria</taxon>
        <taxon>Hyphomicrobiales</taxon>
        <taxon>Brucellaceae</taxon>
        <taxon>Brucella/Ochrobactrum group</taxon>
        <taxon>Brucella</taxon>
    </lineage>
</organism>
<sequence length="104" mass="12042">MAGYIKESILKVSIDRVIIFSSILWASPLSAQIQSEKQWEILGAARFCFAHKLVLEEVVRMQEFVLEETTTFNREEGLKALRFGEKGYFYENGKITPLAKRFHL</sequence>
<reference evidence="1 2" key="1">
    <citation type="submission" date="2020-03" db="EMBL/GenBank/DDBJ databases">
        <title>Whole genome sequencing of clinical and environmental type strains of Ochrobactrum.</title>
        <authorList>
            <person name="Dharne M."/>
        </authorList>
    </citation>
    <scope>NUCLEOTIDE SEQUENCE [LARGE SCALE GENOMIC DNA]</scope>
    <source>
        <strain evidence="1 2">DSM 22292</strain>
    </source>
</reference>
<comment type="caution">
    <text evidence="1">The sequence shown here is derived from an EMBL/GenBank/DDBJ whole genome shotgun (WGS) entry which is preliminary data.</text>
</comment>
<keyword evidence="2" id="KW-1185">Reference proteome</keyword>